<accession>A0A644W5S9</accession>
<dbReference type="EMBL" id="VSSQ01000637">
    <property type="protein sequence ID" value="MPL98937.1"/>
    <property type="molecule type" value="Genomic_DNA"/>
</dbReference>
<dbReference type="AlphaFoldDB" id="A0A644W5S9"/>
<name>A0A644W5S9_9ZZZZ</name>
<feature type="transmembrane region" description="Helical" evidence="1">
    <location>
        <begin position="115"/>
        <end position="138"/>
    </location>
</feature>
<protein>
    <submittedName>
        <fullName evidence="2">Uncharacterized protein</fullName>
    </submittedName>
</protein>
<comment type="caution">
    <text evidence="2">The sequence shown here is derived from an EMBL/GenBank/DDBJ whole genome shotgun (WGS) entry which is preliminary data.</text>
</comment>
<evidence type="ECO:0000313" key="2">
    <source>
        <dbReference type="EMBL" id="MPL98937.1"/>
    </source>
</evidence>
<reference evidence="2" key="1">
    <citation type="submission" date="2019-08" db="EMBL/GenBank/DDBJ databases">
        <authorList>
            <person name="Kucharzyk K."/>
            <person name="Murdoch R.W."/>
            <person name="Higgins S."/>
            <person name="Loffler F."/>
        </authorList>
    </citation>
    <scope>NUCLEOTIDE SEQUENCE</scope>
</reference>
<feature type="transmembrane region" description="Helical" evidence="1">
    <location>
        <begin position="34"/>
        <end position="50"/>
    </location>
</feature>
<keyword evidence="1" id="KW-1133">Transmembrane helix</keyword>
<proteinExistence type="predicted"/>
<evidence type="ECO:0000256" key="1">
    <source>
        <dbReference type="SAM" id="Phobius"/>
    </source>
</evidence>
<feature type="transmembrane region" description="Helical" evidence="1">
    <location>
        <begin position="62"/>
        <end position="95"/>
    </location>
</feature>
<gene>
    <name evidence="2" type="ORF">SDC9_45149</name>
</gene>
<keyword evidence="1" id="KW-0472">Membrane</keyword>
<organism evidence="2">
    <name type="scientific">bioreactor metagenome</name>
    <dbReference type="NCBI Taxonomy" id="1076179"/>
    <lineage>
        <taxon>unclassified sequences</taxon>
        <taxon>metagenomes</taxon>
        <taxon>ecological metagenomes</taxon>
    </lineage>
</organism>
<feature type="transmembrane region" description="Helical" evidence="1">
    <location>
        <begin position="7"/>
        <end position="28"/>
    </location>
</feature>
<keyword evidence="1" id="KW-0812">Transmembrane</keyword>
<sequence>MNSYLDKFNFIFLSFVYFIAVGLIIHFVDWNLQTIIFVVSILIWLLIILYKDVFIPKIPKLIFSLFSIAIILCIFLFNLNISGSFIFIFLLYYLMESYYNPNIDDLARFKNWKNIILIIILAIVGIFLFGYLIFSVLFSI</sequence>